<feature type="coiled-coil region" evidence="1">
    <location>
        <begin position="68"/>
        <end position="111"/>
    </location>
</feature>
<reference evidence="3" key="1">
    <citation type="submission" date="2021-01" db="EMBL/GenBank/DDBJ databases">
        <authorList>
            <person name="Corre E."/>
            <person name="Pelletier E."/>
            <person name="Niang G."/>
            <person name="Scheremetjew M."/>
            <person name="Finn R."/>
            <person name="Kale V."/>
            <person name="Holt S."/>
            <person name="Cochrane G."/>
            <person name="Meng A."/>
            <person name="Brown T."/>
            <person name="Cohen L."/>
        </authorList>
    </citation>
    <scope>NUCLEOTIDE SEQUENCE</scope>
    <source>
        <strain evidence="3">CCCM811</strain>
    </source>
</reference>
<dbReference type="EMBL" id="HBIV01000501">
    <property type="protein sequence ID" value="CAE0643761.1"/>
    <property type="molecule type" value="Transcribed_RNA"/>
</dbReference>
<dbReference type="AlphaFoldDB" id="A0A7S3Y865"/>
<organism evidence="3">
    <name type="scientific">Lotharella globosa</name>
    <dbReference type="NCBI Taxonomy" id="91324"/>
    <lineage>
        <taxon>Eukaryota</taxon>
        <taxon>Sar</taxon>
        <taxon>Rhizaria</taxon>
        <taxon>Cercozoa</taxon>
        <taxon>Chlorarachniophyceae</taxon>
        <taxon>Lotharella</taxon>
    </lineage>
</organism>
<evidence type="ECO:0000256" key="1">
    <source>
        <dbReference type="SAM" id="Coils"/>
    </source>
</evidence>
<evidence type="ECO:0000313" key="3">
    <source>
        <dbReference type="EMBL" id="CAE0643761.1"/>
    </source>
</evidence>
<feature type="region of interest" description="Disordered" evidence="2">
    <location>
        <begin position="208"/>
        <end position="238"/>
    </location>
</feature>
<evidence type="ECO:0000256" key="2">
    <source>
        <dbReference type="SAM" id="MobiDB-lite"/>
    </source>
</evidence>
<protein>
    <submittedName>
        <fullName evidence="3">Uncharacterized protein</fullName>
    </submittedName>
</protein>
<name>A0A7S3Y865_9EUKA</name>
<gene>
    <name evidence="3" type="ORF">LGLO00237_LOCUS340</name>
</gene>
<keyword evidence="1" id="KW-0175">Coiled coil</keyword>
<feature type="compositionally biased region" description="Low complexity" evidence="2">
    <location>
        <begin position="217"/>
        <end position="230"/>
    </location>
</feature>
<feature type="region of interest" description="Disordered" evidence="2">
    <location>
        <begin position="1"/>
        <end position="20"/>
    </location>
</feature>
<accession>A0A7S3Y865</accession>
<proteinExistence type="predicted"/>
<sequence>MGQPAPQRASRPNLSANAEKKETYGSWCAKPCRRRSEDINMVLAEEPADREMLYRRHMKKTIQLMRSRNEYRRQAENYNTEYERSGNEAHLKEARMLMEMAKLTEKAAQNERKRGERNFFFENNEGLPPGVIDLRRLSDWSAVKIAQEQYKLALLDSTFTKLKLITGENNALTERLLRKMRQKNIPCDIPGPSHSCLVVDLDAARKRRAGRARSRSRSPSSGGPWSRRASIGTGFGAL</sequence>